<protein>
    <recommendedName>
        <fullName evidence="3">GTP cyclohydrolase I</fullName>
        <ecNumber evidence="3">3.5.4.16</ecNumber>
    </recommendedName>
</protein>
<dbReference type="InterPro" id="IPR018234">
    <property type="entry name" value="GTP_CycHdrlase_I_CS"/>
</dbReference>
<dbReference type="InterPro" id="IPR020602">
    <property type="entry name" value="GTP_CycHdrlase_I_dom"/>
</dbReference>
<comment type="catalytic activity">
    <reaction evidence="1">
        <text>GTP + H2O = 7,8-dihydroneopterin 3'-triphosphate + formate + H(+)</text>
        <dbReference type="Rhea" id="RHEA:17473"/>
        <dbReference type="ChEBI" id="CHEBI:15377"/>
        <dbReference type="ChEBI" id="CHEBI:15378"/>
        <dbReference type="ChEBI" id="CHEBI:15740"/>
        <dbReference type="ChEBI" id="CHEBI:37565"/>
        <dbReference type="ChEBI" id="CHEBI:58462"/>
        <dbReference type="EC" id="3.5.4.16"/>
    </reaction>
</comment>
<name>A0A6J5LRV3_9CAUD</name>
<feature type="domain" description="GTP cyclohydrolase I" evidence="5">
    <location>
        <begin position="8"/>
        <end position="184"/>
    </location>
</feature>
<evidence type="ECO:0000313" key="6">
    <source>
        <dbReference type="EMBL" id="CAB4135787.1"/>
    </source>
</evidence>
<dbReference type="Gene3D" id="3.30.1130.10">
    <property type="match status" value="1"/>
</dbReference>
<dbReference type="PANTHER" id="PTHR11109">
    <property type="entry name" value="GTP CYCLOHYDROLASE I"/>
    <property type="match status" value="1"/>
</dbReference>
<evidence type="ECO:0000256" key="3">
    <source>
        <dbReference type="ARBA" id="ARBA00012715"/>
    </source>
</evidence>
<dbReference type="NCBIfam" id="NF006825">
    <property type="entry name" value="PRK09347.1-2"/>
    <property type="match status" value="1"/>
</dbReference>
<dbReference type="GO" id="GO:0006729">
    <property type="term" value="P:tetrahydrobiopterin biosynthetic process"/>
    <property type="evidence" value="ECO:0007669"/>
    <property type="project" value="TreeGrafter"/>
</dbReference>
<dbReference type="PROSITE" id="PS00859">
    <property type="entry name" value="GTP_CYCLOHYDROL_1_1"/>
    <property type="match status" value="1"/>
</dbReference>
<evidence type="ECO:0000256" key="2">
    <source>
        <dbReference type="ARBA" id="ARBA00005080"/>
    </source>
</evidence>
<dbReference type="HAMAP" id="MF_00223">
    <property type="entry name" value="FolE"/>
    <property type="match status" value="1"/>
</dbReference>
<evidence type="ECO:0000259" key="5">
    <source>
        <dbReference type="Pfam" id="PF01227"/>
    </source>
</evidence>
<accession>A0A6J5LRV3</accession>
<dbReference type="PROSITE" id="PS00860">
    <property type="entry name" value="GTP_CYCLOHYDROL_1_2"/>
    <property type="match status" value="1"/>
</dbReference>
<dbReference type="UniPathway" id="UPA00848">
    <property type="reaction ID" value="UER00151"/>
</dbReference>
<evidence type="ECO:0000256" key="1">
    <source>
        <dbReference type="ARBA" id="ARBA00001052"/>
    </source>
</evidence>
<reference evidence="6" key="1">
    <citation type="submission" date="2020-04" db="EMBL/GenBank/DDBJ databases">
        <authorList>
            <person name="Chiriac C."/>
            <person name="Salcher M."/>
            <person name="Ghai R."/>
            <person name="Kavagutti S V."/>
        </authorList>
    </citation>
    <scope>NUCLEOTIDE SEQUENCE</scope>
</reference>
<organism evidence="6">
    <name type="scientific">uncultured Caudovirales phage</name>
    <dbReference type="NCBI Taxonomy" id="2100421"/>
    <lineage>
        <taxon>Viruses</taxon>
        <taxon>Duplodnaviria</taxon>
        <taxon>Heunggongvirae</taxon>
        <taxon>Uroviricota</taxon>
        <taxon>Caudoviricetes</taxon>
        <taxon>Peduoviridae</taxon>
        <taxon>Maltschvirus</taxon>
        <taxon>Maltschvirus maltsch</taxon>
    </lineage>
</organism>
<dbReference type="NCBIfam" id="NF006826">
    <property type="entry name" value="PRK09347.1-3"/>
    <property type="match status" value="1"/>
</dbReference>
<dbReference type="EMBL" id="LR796304">
    <property type="protein sequence ID" value="CAB4135787.1"/>
    <property type="molecule type" value="Genomic_DNA"/>
</dbReference>
<dbReference type="GO" id="GO:0046654">
    <property type="term" value="P:tetrahydrofolate biosynthetic process"/>
    <property type="evidence" value="ECO:0007669"/>
    <property type="project" value="InterPro"/>
</dbReference>
<dbReference type="Pfam" id="PF01227">
    <property type="entry name" value="GTP_cyclohydroI"/>
    <property type="match status" value="1"/>
</dbReference>
<dbReference type="GO" id="GO:0005525">
    <property type="term" value="F:GTP binding"/>
    <property type="evidence" value="ECO:0007669"/>
    <property type="project" value="TreeGrafter"/>
</dbReference>
<gene>
    <name evidence="6" type="ORF">UFOVP286_56</name>
</gene>
<dbReference type="GO" id="GO:0003934">
    <property type="term" value="F:GTP cyclohydrolase I activity"/>
    <property type="evidence" value="ECO:0007669"/>
    <property type="project" value="UniProtKB-EC"/>
</dbReference>
<comment type="pathway">
    <text evidence="2">Cofactor biosynthesis; 7,8-dihydroneopterin triphosphate biosynthesis; 7,8-dihydroneopterin triphosphate from GTP: step 1/1.</text>
</comment>
<dbReference type="NCBIfam" id="NF006824">
    <property type="entry name" value="PRK09347.1-1"/>
    <property type="match status" value="1"/>
</dbReference>
<dbReference type="FunFam" id="3.30.1130.10:FF:000001">
    <property type="entry name" value="GTP cyclohydrolase 1"/>
    <property type="match status" value="1"/>
</dbReference>
<dbReference type="InterPro" id="IPR043134">
    <property type="entry name" value="GTP-CH-I_N"/>
</dbReference>
<evidence type="ECO:0000256" key="4">
    <source>
        <dbReference type="ARBA" id="ARBA00022801"/>
    </source>
</evidence>
<dbReference type="InterPro" id="IPR001474">
    <property type="entry name" value="GTP_CycHdrlase_I"/>
</dbReference>
<dbReference type="SUPFAM" id="SSF55620">
    <property type="entry name" value="Tetrahydrobiopterin biosynthesis enzymes-like"/>
    <property type="match status" value="1"/>
</dbReference>
<dbReference type="PANTHER" id="PTHR11109:SF7">
    <property type="entry name" value="GTP CYCLOHYDROLASE 1"/>
    <property type="match status" value="1"/>
</dbReference>
<dbReference type="Gene3D" id="1.10.286.10">
    <property type="match status" value="1"/>
</dbReference>
<sequence length="185" mass="21396">MNTKINNIANHFYKIMEELGLDMNNSSLKDTPKRVAKMYVNEVFKGLEPANKPKITTFEDELNYKGLVQVKDIKVHSYCEHHFIPFIGTAKVAYIVDKKMLGLSKINRLVDFYSRKPQVQEKLTQEIYNSFVEILGTENVAVEIVAEHLCVKLRGVQDQNSKTLTRKLGGQFFDDDKLRNEFLSY</sequence>
<dbReference type="GO" id="GO:0008270">
    <property type="term" value="F:zinc ion binding"/>
    <property type="evidence" value="ECO:0007669"/>
    <property type="project" value="TreeGrafter"/>
</dbReference>
<proteinExistence type="inferred from homology"/>
<dbReference type="EC" id="3.5.4.16" evidence="3"/>
<dbReference type="NCBIfam" id="TIGR00063">
    <property type="entry name" value="folE"/>
    <property type="match status" value="1"/>
</dbReference>
<dbReference type="InterPro" id="IPR043133">
    <property type="entry name" value="GTP-CH-I_C/QueF"/>
</dbReference>
<keyword evidence="4 6" id="KW-0378">Hydrolase</keyword>